<sequence>MKYRSFFLFDPGAPIGSYLENVVGEYNTMIWLAPLKWNQAGYDAVFIDTVLKKVRFVQVTQASNHKKFHHYYFVEVLNRLAAEKDLNLFEVVEMCLLVPECNLGTFQTPTDVLDFENNILKVAGAPERTTRESSSGSGLPFEKCKVEIMILGVEFTPGTIFGWMDHV</sequence>
<organism evidence="1 2">
    <name type="scientific">Phytophthora fragariaefolia</name>
    <dbReference type="NCBI Taxonomy" id="1490495"/>
    <lineage>
        <taxon>Eukaryota</taxon>
        <taxon>Sar</taxon>
        <taxon>Stramenopiles</taxon>
        <taxon>Oomycota</taxon>
        <taxon>Peronosporomycetes</taxon>
        <taxon>Peronosporales</taxon>
        <taxon>Peronosporaceae</taxon>
        <taxon>Phytophthora</taxon>
    </lineage>
</organism>
<dbReference type="EMBL" id="BSXT01003935">
    <property type="protein sequence ID" value="GMF56233.1"/>
    <property type="molecule type" value="Genomic_DNA"/>
</dbReference>
<dbReference type="OrthoDB" id="129471at2759"/>
<protein>
    <submittedName>
        <fullName evidence="1">Unnamed protein product</fullName>
    </submittedName>
</protein>
<dbReference type="Proteomes" id="UP001165121">
    <property type="component" value="Unassembled WGS sequence"/>
</dbReference>
<gene>
    <name evidence="1" type="ORF">Pfra01_002383100</name>
</gene>
<evidence type="ECO:0000313" key="1">
    <source>
        <dbReference type="EMBL" id="GMF56233.1"/>
    </source>
</evidence>
<dbReference type="AlphaFoldDB" id="A0A9W6Y8X3"/>
<accession>A0A9W6Y8X3</accession>
<name>A0A9W6Y8X3_9STRA</name>
<proteinExistence type="predicted"/>
<comment type="caution">
    <text evidence="1">The sequence shown here is derived from an EMBL/GenBank/DDBJ whole genome shotgun (WGS) entry which is preliminary data.</text>
</comment>
<keyword evidence="2" id="KW-1185">Reference proteome</keyword>
<reference evidence="1" key="1">
    <citation type="submission" date="2023-04" db="EMBL/GenBank/DDBJ databases">
        <title>Phytophthora fragariaefolia NBRC 109709.</title>
        <authorList>
            <person name="Ichikawa N."/>
            <person name="Sato H."/>
            <person name="Tonouchi N."/>
        </authorList>
    </citation>
    <scope>NUCLEOTIDE SEQUENCE</scope>
    <source>
        <strain evidence="1">NBRC 109709</strain>
    </source>
</reference>
<evidence type="ECO:0000313" key="2">
    <source>
        <dbReference type="Proteomes" id="UP001165121"/>
    </source>
</evidence>